<name>A0A0C3Q6B2_9AGAM</name>
<evidence type="ECO:0000256" key="1">
    <source>
        <dbReference type="SAM" id="MobiDB-lite"/>
    </source>
</evidence>
<dbReference type="AlphaFoldDB" id="A0A0C3Q6B2"/>
<protein>
    <recommendedName>
        <fullName evidence="4">BTB domain-containing protein</fullName>
    </recommendedName>
</protein>
<dbReference type="EMBL" id="KN823258">
    <property type="protein sequence ID" value="KIO18814.1"/>
    <property type="molecule type" value="Genomic_DNA"/>
</dbReference>
<dbReference type="OrthoDB" id="2367075at2759"/>
<reference evidence="3" key="2">
    <citation type="submission" date="2015-01" db="EMBL/GenBank/DDBJ databases">
        <title>Evolutionary Origins and Diversification of the Mycorrhizal Mutualists.</title>
        <authorList>
            <consortium name="DOE Joint Genome Institute"/>
            <consortium name="Mycorrhizal Genomics Consortium"/>
            <person name="Kohler A."/>
            <person name="Kuo A."/>
            <person name="Nagy L.G."/>
            <person name="Floudas D."/>
            <person name="Copeland A."/>
            <person name="Barry K.W."/>
            <person name="Cichocki N."/>
            <person name="Veneault-Fourrey C."/>
            <person name="LaButti K."/>
            <person name="Lindquist E.A."/>
            <person name="Lipzen A."/>
            <person name="Lundell T."/>
            <person name="Morin E."/>
            <person name="Murat C."/>
            <person name="Riley R."/>
            <person name="Ohm R."/>
            <person name="Sun H."/>
            <person name="Tunlid A."/>
            <person name="Henrissat B."/>
            <person name="Grigoriev I.V."/>
            <person name="Hibbett D.S."/>
            <person name="Martin F."/>
        </authorList>
    </citation>
    <scope>NUCLEOTIDE SEQUENCE [LARGE SCALE GENOMIC DNA]</scope>
    <source>
        <strain evidence="3">MUT 4182</strain>
    </source>
</reference>
<proteinExistence type="predicted"/>
<dbReference type="STRING" id="1051891.A0A0C3Q6B2"/>
<accession>A0A0C3Q6B2</accession>
<sequence>MENTPVLLEERDSGVVQTPHHTEGPPLENSSEPLTSTPRNHKFLQLDSNDLITVQVDQVLFRVSADIFRLCSAVNENSAHPLTLSGITAPRLSSFLTMAATKTVRANLALSLDDLISTLHAATQLKCDEIRKYTINSINKQVASLEAVPLIQLGLRYQVYSWAREGFTRLIERDAPLSSEEGTSLGMELVLAIYRNRETFKLARSQGDHKFNTGELIKKEPSLRNPKFEKLEDIEFPASANTFPASEDPLHYRSDLINLLVDDTVWTVSMATLGFTPYFVGRTEESEMSGAGGWPTVDISGEVERAELEAYLTLVNARRFRHSSGETLGFSFQEWVSALRLATVFGHSDARRFAISFLGRQLMDHDPFDVIDAAKTCNVDQWLEPQYVRIAKRGSFPSEQEGRRLGVTSLLALCKLREQSAYNSGKTAGTLHAMQAPCATCNGESGPSKKEKKKKADQELVPPVHPHFPALKWEIPKMLRENSHVTRGVGYR</sequence>
<keyword evidence="3" id="KW-1185">Reference proteome</keyword>
<evidence type="ECO:0008006" key="4">
    <source>
        <dbReference type="Google" id="ProtNLM"/>
    </source>
</evidence>
<feature type="region of interest" description="Disordered" evidence="1">
    <location>
        <begin position="1"/>
        <end position="36"/>
    </location>
</feature>
<dbReference type="HOGENOM" id="CLU_554544_0_0_1"/>
<gene>
    <name evidence="2" type="ORF">M407DRAFT_31528</name>
</gene>
<evidence type="ECO:0000313" key="2">
    <source>
        <dbReference type="EMBL" id="KIO18814.1"/>
    </source>
</evidence>
<dbReference type="Proteomes" id="UP000054248">
    <property type="component" value="Unassembled WGS sequence"/>
</dbReference>
<reference evidence="2 3" key="1">
    <citation type="submission" date="2014-04" db="EMBL/GenBank/DDBJ databases">
        <authorList>
            <consortium name="DOE Joint Genome Institute"/>
            <person name="Kuo A."/>
            <person name="Girlanda M."/>
            <person name="Perotto S."/>
            <person name="Kohler A."/>
            <person name="Nagy L.G."/>
            <person name="Floudas D."/>
            <person name="Copeland A."/>
            <person name="Barry K.W."/>
            <person name="Cichocki N."/>
            <person name="Veneault-Fourrey C."/>
            <person name="LaButti K."/>
            <person name="Lindquist E.A."/>
            <person name="Lipzen A."/>
            <person name="Lundell T."/>
            <person name="Morin E."/>
            <person name="Murat C."/>
            <person name="Sun H."/>
            <person name="Tunlid A."/>
            <person name="Henrissat B."/>
            <person name="Grigoriev I.V."/>
            <person name="Hibbett D.S."/>
            <person name="Martin F."/>
            <person name="Nordberg H.P."/>
            <person name="Cantor M.N."/>
            <person name="Hua S.X."/>
        </authorList>
    </citation>
    <scope>NUCLEOTIDE SEQUENCE [LARGE SCALE GENOMIC DNA]</scope>
    <source>
        <strain evidence="2 3">MUT 4182</strain>
    </source>
</reference>
<evidence type="ECO:0000313" key="3">
    <source>
        <dbReference type="Proteomes" id="UP000054248"/>
    </source>
</evidence>
<organism evidence="2 3">
    <name type="scientific">Tulasnella calospora MUT 4182</name>
    <dbReference type="NCBI Taxonomy" id="1051891"/>
    <lineage>
        <taxon>Eukaryota</taxon>
        <taxon>Fungi</taxon>
        <taxon>Dikarya</taxon>
        <taxon>Basidiomycota</taxon>
        <taxon>Agaricomycotina</taxon>
        <taxon>Agaricomycetes</taxon>
        <taxon>Cantharellales</taxon>
        <taxon>Tulasnellaceae</taxon>
        <taxon>Tulasnella</taxon>
    </lineage>
</organism>